<dbReference type="EMBL" id="CANHGI010000002">
    <property type="protein sequence ID" value="CAI5443389.1"/>
    <property type="molecule type" value="Genomic_DNA"/>
</dbReference>
<sequence length="319" mass="37984">MGAYFSKWNNSGEIGWFDLPFDMRRSIIDLMDFESKSRFAKCSIDCSKEVSETRNFIEKIVIVDGREGNSRIIQIFVTGNGKDNKKYWLFKISELSSGNIEVCWEMNNEIISRKIFKNSNPIDIVLMYFNDILKKNSKSLKFIGVVIDDFPYNQTNIKNLKCNDMISLSIVENKYGIDPVLSGFVDFDTMCRFIGIVEIPNCPLEYIFKIESATRVLTNPIISLDEFDNYLRRFLIDEEFGRNFKRIELNIEKYEENFDDFHKIIRKYMDSGEIKGYERTKPWFYMRESTKWEHQTHLLFWNKTNFRFLTRYRSITVRV</sequence>
<dbReference type="Proteomes" id="UP001152747">
    <property type="component" value="Unassembled WGS sequence"/>
</dbReference>
<comment type="caution">
    <text evidence="1">The sequence shown here is derived from an EMBL/GenBank/DDBJ whole genome shotgun (WGS) entry which is preliminary data.</text>
</comment>
<gene>
    <name evidence="1" type="ORF">CAMP_LOCUS6026</name>
</gene>
<name>A0A9P1IDU1_9PELO</name>
<evidence type="ECO:0000313" key="1">
    <source>
        <dbReference type="EMBL" id="CAI5443389.1"/>
    </source>
</evidence>
<keyword evidence="2" id="KW-1185">Reference proteome</keyword>
<organism evidence="1 2">
    <name type="scientific">Caenorhabditis angaria</name>
    <dbReference type="NCBI Taxonomy" id="860376"/>
    <lineage>
        <taxon>Eukaryota</taxon>
        <taxon>Metazoa</taxon>
        <taxon>Ecdysozoa</taxon>
        <taxon>Nematoda</taxon>
        <taxon>Chromadorea</taxon>
        <taxon>Rhabditida</taxon>
        <taxon>Rhabditina</taxon>
        <taxon>Rhabditomorpha</taxon>
        <taxon>Rhabditoidea</taxon>
        <taxon>Rhabditidae</taxon>
        <taxon>Peloderinae</taxon>
        <taxon>Caenorhabditis</taxon>
    </lineage>
</organism>
<dbReference type="AlphaFoldDB" id="A0A9P1IDU1"/>
<proteinExistence type="predicted"/>
<accession>A0A9P1IDU1</accession>
<protein>
    <recommendedName>
        <fullName evidence="3">F-box domain-containing protein</fullName>
    </recommendedName>
</protein>
<evidence type="ECO:0008006" key="3">
    <source>
        <dbReference type="Google" id="ProtNLM"/>
    </source>
</evidence>
<evidence type="ECO:0000313" key="2">
    <source>
        <dbReference type="Proteomes" id="UP001152747"/>
    </source>
</evidence>
<reference evidence="1" key="1">
    <citation type="submission" date="2022-11" db="EMBL/GenBank/DDBJ databases">
        <authorList>
            <person name="Kikuchi T."/>
        </authorList>
    </citation>
    <scope>NUCLEOTIDE SEQUENCE</scope>
    <source>
        <strain evidence="1">PS1010</strain>
    </source>
</reference>